<reference evidence="5" key="1">
    <citation type="submission" date="2014-06" db="EMBL/GenBank/DDBJ databases">
        <authorList>
            <person name="Ju J."/>
            <person name="Zhang J."/>
        </authorList>
    </citation>
    <scope>NUCLEOTIDE SEQUENCE</scope>
    <source>
        <strain evidence="5">SscI8</strain>
    </source>
</reference>
<feature type="chain" id="PRO_5015038986" evidence="2">
    <location>
        <begin position="26"/>
        <end position="203"/>
    </location>
</feature>
<proteinExistence type="predicted"/>
<evidence type="ECO:0000256" key="2">
    <source>
        <dbReference type="SAM" id="SignalP"/>
    </source>
</evidence>
<dbReference type="CDD" id="cd02440">
    <property type="entry name" value="AdoMet_MTases"/>
    <property type="match status" value="1"/>
</dbReference>
<keyword evidence="5" id="KW-0489">Methyltransferase</keyword>
<dbReference type="EMBL" id="CCFA01002379">
    <property type="protein sequence ID" value="CDS00305.1"/>
    <property type="molecule type" value="Genomic_DNA"/>
</dbReference>
<dbReference type="EMBL" id="LK056654">
    <property type="protein sequence ID" value="CDU22158.1"/>
    <property type="molecule type" value="Genomic_DNA"/>
</dbReference>
<dbReference type="GO" id="GO:0032259">
    <property type="term" value="P:methylation"/>
    <property type="evidence" value="ECO:0007669"/>
    <property type="project" value="UniProtKB-KW"/>
</dbReference>
<keyword evidence="5" id="KW-0830">Ubiquinone</keyword>
<evidence type="ECO:0000256" key="1">
    <source>
        <dbReference type="SAM" id="MobiDB-lite"/>
    </source>
</evidence>
<dbReference type="Proteomes" id="UP000242770">
    <property type="component" value="Unassembled WGS sequence"/>
</dbReference>
<dbReference type="InterPro" id="IPR013216">
    <property type="entry name" value="Methyltransf_11"/>
</dbReference>
<feature type="signal peptide" evidence="2">
    <location>
        <begin position="1"/>
        <end position="25"/>
    </location>
</feature>
<evidence type="ECO:0000313" key="6">
    <source>
        <dbReference type="Proteomes" id="UP000242770"/>
    </source>
</evidence>
<dbReference type="SUPFAM" id="SSF53335">
    <property type="entry name" value="S-adenosyl-L-methionine-dependent methyltransferases"/>
    <property type="match status" value="1"/>
</dbReference>
<evidence type="ECO:0000313" key="5">
    <source>
        <dbReference type="EMBL" id="CDU22158.1"/>
    </source>
</evidence>
<name>A0A0F7RV07_9BASI</name>
<dbReference type="OrthoDB" id="10017101at2759"/>
<dbReference type="Pfam" id="PF08241">
    <property type="entry name" value="Methyltransf_11"/>
    <property type="match status" value="1"/>
</dbReference>
<evidence type="ECO:0000259" key="3">
    <source>
        <dbReference type="Pfam" id="PF08241"/>
    </source>
</evidence>
<dbReference type="Gene3D" id="3.40.50.150">
    <property type="entry name" value="Vaccinia Virus protein VP39"/>
    <property type="match status" value="1"/>
</dbReference>
<evidence type="ECO:0000313" key="4">
    <source>
        <dbReference type="EMBL" id="CDS00305.1"/>
    </source>
</evidence>
<dbReference type="InterPro" id="IPR029063">
    <property type="entry name" value="SAM-dependent_MTases_sf"/>
</dbReference>
<keyword evidence="2" id="KW-0732">Signal</keyword>
<feature type="region of interest" description="Disordered" evidence="1">
    <location>
        <begin position="171"/>
        <end position="203"/>
    </location>
</feature>
<protein>
    <submittedName>
        <fullName evidence="5">Related to COQ3-O-methyltransferase involved in ubiquinone biosynthesis</fullName>
    </submittedName>
</protein>
<keyword evidence="5" id="KW-0808">Transferase</keyword>
<reference evidence="4" key="2">
    <citation type="submission" date="2014-06" db="EMBL/GenBank/DDBJ databases">
        <authorList>
            <person name="Berkman J.Paul."/>
        </authorList>
    </citation>
    <scope>NUCLEOTIDE SEQUENCE [LARGE SCALE GENOMIC DNA]</scope>
</reference>
<dbReference type="STRING" id="49012.A0A0F7RV07"/>
<reference evidence="6" key="3">
    <citation type="submission" date="2014-06" db="EMBL/GenBank/DDBJ databases">
        <authorList>
            <person name="Berkman P.J."/>
        </authorList>
    </citation>
    <scope>NUCLEOTIDE SEQUENCE [LARGE SCALE GENOMIC DNA]</scope>
</reference>
<feature type="compositionally biased region" description="Low complexity" evidence="1">
    <location>
        <begin position="177"/>
        <end position="192"/>
    </location>
</feature>
<organism evidence="4 6">
    <name type="scientific">Sporisorium scitamineum</name>
    <dbReference type="NCBI Taxonomy" id="49012"/>
    <lineage>
        <taxon>Eukaryota</taxon>
        <taxon>Fungi</taxon>
        <taxon>Dikarya</taxon>
        <taxon>Basidiomycota</taxon>
        <taxon>Ustilaginomycotina</taxon>
        <taxon>Ustilaginomycetes</taxon>
        <taxon>Ustilaginales</taxon>
        <taxon>Ustilaginaceae</taxon>
        <taxon>Sporisorium</taxon>
    </lineage>
</organism>
<dbReference type="GO" id="GO:0008757">
    <property type="term" value="F:S-adenosylmethionine-dependent methyltransferase activity"/>
    <property type="evidence" value="ECO:0007669"/>
    <property type="project" value="InterPro"/>
</dbReference>
<sequence>MPSITIGSVLGSFFLALSKLHLVPSVPTPFPDRLAKLDPALSTIDNDIYNTQTFDWSKSGLDLLNPARVAYFMDKLHRYVSSLSSNDDVVTIVDLGCGAGIAIEAIHSAIVLAARGDGSQVTQTEKGLFDGERTFKLIGLDVSSRSIETARQRARDRSLCIEYVVGDIYSPPFPRHPSTQSSAATSSNTSSTYPPPSTPSPPS</sequence>
<accession>A0A0F7RV07</accession>
<keyword evidence="6" id="KW-1185">Reference proteome</keyword>
<dbReference type="AlphaFoldDB" id="A0A0F7RV07"/>
<feature type="compositionally biased region" description="Pro residues" evidence="1">
    <location>
        <begin position="193"/>
        <end position="203"/>
    </location>
</feature>
<gene>
    <name evidence="4" type="primary">SSCI40240.1</name>
    <name evidence="5" type="ORF">SPSC_00788</name>
</gene>
<feature type="domain" description="Methyltransferase type 11" evidence="3">
    <location>
        <begin position="135"/>
        <end position="175"/>
    </location>
</feature>